<dbReference type="EMBL" id="JBHSCW010000003">
    <property type="protein sequence ID" value="MFC4351649.1"/>
    <property type="molecule type" value="Genomic_DNA"/>
</dbReference>
<keyword evidence="6 7" id="KW-0961">Cell wall biogenesis/degradation</keyword>
<evidence type="ECO:0000256" key="4">
    <source>
        <dbReference type="ARBA" id="ARBA00023136"/>
    </source>
</evidence>
<evidence type="ECO:0000313" key="8">
    <source>
        <dbReference type="EMBL" id="MFC4351649.1"/>
    </source>
</evidence>
<dbReference type="Gene3D" id="3.30.1490.480">
    <property type="entry name" value="Endolytic murein transglycosylase"/>
    <property type="match status" value="1"/>
</dbReference>
<keyword evidence="4 7" id="KW-0472">Membrane</keyword>
<evidence type="ECO:0000256" key="3">
    <source>
        <dbReference type="ARBA" id="ARBA00022989"/>
    </source>
</evidence>
<dbReference type="NCBIfam" id="TIGR00247">
    <property type="entry name" value="endolytic transglycosylase MltG"/>
    <property type="match status" value="1"/>
</dbReference>
<dbReference type="PANTHER" id="PTHR30518">
    <property type="entry name" value="ENDOLYTIC MUREIN TRANSGLYCOSYLASE"/>
    <property type="match status" value="1"/>
</dbReference>
<dbReference type="PANTHER" id="PTHR30518:SF2">
    <property type="entry name" value="ENDOLYTIC MUREIN TRANSGLYCOSYLASE"/>
    <property type="match status" value="1"/>
</dbReference>
<evidence type="ECO:0000313" key="9">
    <source>
        <dbReference type="Proteomes" id="UP001595799"/>
    </source>
</evidence>
<evidence type="ECO:0000256" key="1">
    <source>
        <dbReference type="ARBA" id="ARBA00022475"/>
    </source>
</evidence>
<comment type="catalytic activity">
    <reaction evidence="7">
        <text>a peptidoglycan chain = a peptidoglycan chain with N-acetyl-1,6-anhydromuramyl-[peptide] at the reducing end + a peptidoglycan chain with N-acetylglucosamine at the non-reducing end.</text>
        <dbReference type="EC" id="4.2.2.29"/>
    </reaction>
</comment>
<dbReference type="InterPro" id="IPR003770">
    <property type="entry name" value="MLTG-like"/>
</dbReference>
<accession>A0ABV8UM89</accession>
<evidence type="ECO:0000256" key="2">
    <source>
        <dbReference type="ARBA" id="ARBA00022692"/>
    </source>
</evidence>
<keyword evidence="9" id="KW-1185">Reference proteome</keyword>
<sequence length="327" mass="36194">MRGVLRFTFALIVTGGLLLAIAGILAYQAYEGDGPAREESVVLIERGSGVRAISVELEEEGVIEDALLFQVAARLSGKAASLKAGEYAFSPGASLRDVLEKLERGEFIVRQVTIPEGRTSYEVVELLEGIEVLEGEIGKTPEEGSLLPETYHYQWGDQRQSLIERMQRDMQELMDELWPERANDLPLETPEEALTLASIVEKETAVATERAQVASVFVNRLRRGMPLQSDPTVIYALTEGKGPLDRELTRQDWEVEDPYNTYHVNGLPPGPIANPGQASIEAVLDPAETDYLYFVADGSGGHAFARTLDEHNRNVRNWRRIRDGEGG</sequence>
<name>A0ABV8UM89_9PROT</name>
<keyword evidence="2 7" id="KW-0812">Transmembrane</keyword>
<comment type="caution">
    <text evidence="8">The sequence shown here is derived from an EMBL/GenBank/DDBJ whole genome shotgun (WGS) entry which is preliminary data.</text>
</comment>
<evidence type="ECO:0000256" key="5">
    <source>
        <dbReference type="ARBA" id="ARBA00023239"/>
    </source>
</evidence>
<dbReference type="HAMAP" id="MF_02065">
    <property type="entry name" value="MltG"/>
    <property type="match status" value="1"/>
</dbReference>
<gene>
    <name evidence="7 8" type="primary">mltG</name>
    <name evidence="8" type="ORF">ACFOW6_08865</name>
</gene>
<protein>
    <recommendedName>
        <fullName evidence="7">Endolytic murein transglycosylase</fullName>
        <ecNumber evidence="7">4.2.2.29</ecNumber>
    </recommendedName>
    <alternativeName>
        <fullName evidence="7">Peptidoglycan lytic transglycosylase</fullName>
    </alternativeName>
    <alternativeName>
        <fullName evidence="7">Peptidoglycan polymerization terminase</fullName>
    </alternativeName>
</protein>
<dbReference type="Proteomes" id="UP001595799">
    <property type="component" value="Unassembled WGS sequence"/>
</dbReference>
<feature type="site" description="Important for catalytic activity" evidence="7">
    <location>
        <position position="203"/>
    </location>
</feature>
<keyword evidence="1 7" id="KW-1003">Cell membrane</keyword>
<dbReference type="EC" id="4.2.2.29" evidence="7"/>
<evidence type="ECO:0000256" key="6">
    <source>
        <dbReference type="ARBA" id="ARBA00023316"/>
    </source>
</evidence>
<comment type="similarity">
    <text evidence="7">Belongs to the transglycosylase MltG family.</text>
</comment>
<keyword evidence="5 7" id="KW-0456">Lyase</keyword>
<dbReference type="Pfam" id="PF02618">
    <property type="entry name" value="YceG"/>
    <property type="match status" value="1"/>
</dbReference>
<dbReference type="CDD" id="cd08010">
    <property type="entry name" value="MltG_like"/>
    <property type="match status" value="1"/>
</dbReference>
<dbReference type="Gene3D" id="3.30.160.60">
    <property type="entry name" value="Classic Zinc Finger"/>
    <property type="match status" value="1"/>
</dbReference>
<dbReference type="RefSeq" id="WP_382421974.1">
    <property type="nucleotide sequence ID" value="NZ_JBHSCW010000003.1"/>
</dbReference>
<proteinExistence type="inferred from homology"/>
<organism evidence="8 9">
    <name type="scientific">Fodinicurvata halophila</name>
    <dbReference type="NCBI Taxonomy" id="1419723"/>
    <lineage>
        <taxon>Bacteria</taxon>
        <taxon>Pseudomonadati</taxon>
        <taxon>Pseudomonadota</taxon>
        <taxon>Alphaproteobacteria</taxon>
        <taxon>Rhodospirillales</taxon>
        <taxon>Rhodovibrionaceae</taxon>
        <taxon>Fodinicurvata</taxon>
    </lineage>
</organism>
<keyword evidence="7" id="KW-0997">Cell inner membrane</keyword>
<keyword evidence="3 7" id="KW-1133">Transmembrane helix</keyword>
<evidence type="ECO:0000256" key="7">
    <source>
        <dbReference type="HAMAP-Rule" id="MF_02065"/>
    </source>
</evidence>
<comment type="function">
    <text evidence="7">Functions as a peptidoglycan terminase that cleaves nascent peptidoglycan strands endolytically to terminate their elongation.</text>
</comment>
<reference evidence="9" key="1">
    <citation type="journal article" date="2019" name="Int. J. Syst. Evol. Microbiol.">
        <title>The Global Catalogue of Microorganisms (GCM) 10K type strain sequencing project: providing services to taxonomists for standard genome sequencing and annotation.</title>
        <authorList>
            <consortium name="The Broad Institute Genomics Platform"/>
            <consortium name="The Broad Institute Genome Sequencing Center for Infectious Disease"/>
            <person name="Wu L."/>
            <person name="Ma J."/>
        </authorList>
    </citation>
    <scope>NUCLEOTIDE SEQUENCE [LARGE SCALE GENOMIC DNA]</scope>
    <source>
        <strain evidence="9">CECT 8472</strain>
    </source>
</reference>